<reference evidence="2" key="1">
    <citation type="submission" date="2023-03" db="UniProtKB">
        <authorList>
            <consortium name="EnsemblPlants"/>
        </authorList>
    </citation>
    <scope>IDENTIFICATION</scope>
</reference>
<name>A0A9I9CUQ0_CUCME</name>
<dbReference type="AlphaFoldDB" id="A0A9I9CUQ0"/>
<evidence type="ECO:0000313" key="2">
    <source>
        <dbReference type="EnsemblPlants" id="MELO3C008600.2.1"/>
    </source>
</evidence>
<proteinExistence type="predicted"/>
<sequence>MGPTLYRIITIYKSKAKLRHLKTKQEGQKEDKNVDSEKEEGGKEEEVPLKPKRQGEEETSDSKKAKIPKVSDFKEILPPASLSSPTK</sequence>
<organism evidence="2">
    <name type="scientific">Cucumis melo</name>
    <name type="common">Muskmelon</name>
    <dbReference type="NCBI Taxonomy" id="3656"/>
    <lineage>
        <taxon>Eukaryota</taxon>
        <taxon>Viridiplantae</taxon>
        <taxon>Streptophyta</taxon>
        <taxon>Embryophyta</taxon>
        <taxon>Tracheophyta</taxon>
        <taxon>Spermatophyta</taxon>
        <taxon>Magnoliopsida</taxon>
        <taxon>eudicotyledons</taxon>
        <taxon>Gunneridae</taxon>
        <taxon>Pentapetalae</taxon>
        <taxon>rosids</taxon>
        <taxon>fabids</taxon>
        <taxon>Cucurbitales</taxon>
        <taxon>Cucurbitaceae</taxon>
        <taxon>Benincaseae</taxon>
        <taxon>Cucumis</taxon>
    </lineage>
</organism>
<feature type="region of interest" description="Disordered" evidence="1">
    <location>
        <begin position="17"/>
        <end position="87"/>
    </location>
</feature>
<dbReference type="EnsemblPlants" id="MELO3C008600.2.1">
    <property type="protein sequence ID" value="MELO3C008600.2.1"/>
    <property type="gene ID" value="MELO3C008600.2"/>
</dbReference>
<evidence type="ECO:0000256" key="1">
    <source>
        <dbReference type="SAM" id="MobiDB-lite"/>
    </source>
</evidence>
<feature type="compositionally biased region" description="Basic and acidic residues" evidence="1">
    <location>
        <begin position="23"/>
        <end position="75"/>
    </location>
</feature>
<protein>
    <recommendedName>
        <fullName evidence="3">Protein MNN4-like</fullName>
    </recommendedName>
</protein>
<evidence type="ECO:0008006" key="3">
    <source>
        <dbReference type="Google" id="ProtNLM"/>
    </source>
</evidence>
<accession>A0A9I9CUQ0</accession>
<dbReference type="Gramene" id="MELO3C008600.2.1">
    <property type="protein sequence ID" value="MELO3C008600.2.1"/>
    <property type="gene ID" value="MELO3C008600.2"/>
</dbReference>